<accession>A0ABQ4ZTJ9</accession>
<reference evidence="2" key="1">
    <citation type="journal article" date="2022" name="Int. J. Mol. Sci.">
        <title>Draft Genome of Tanacetum Coccineum: Genomic Comparison of Closely Related Tanacetum-Family Plants.</title>
        <authorList>
            <person name="Yamashiro T."/>
            <person name="Shiraishi A."/>
            <person name="Nakayama K."/>
            <person name="Satake H."/>
        </authorList>
    </citation>
    <scope>NUCLEOTIDE SEQUENCE</scope>
</reference>
<comment type="caution">
    <text evidence="2">The sequence shown here is derived from an EMBL/GenBank/DDBJ whole genome shotgun (WGS) entry which is preliminary data.</text>
</comment>
<proteinExistence type="predicted"/>
<organism evidence="2 3">
    <name type="scientific">Tanacetum coccineum</name>
    <dbReference type="NCBI Taxonomy" id="301880"/>
    <lineage>
        <taxon>Eukaryota</taxon>
        <taxon>Viridiplantae</taxon>
        <taxon>Streptophyta</taxon>
        <taxon>Embryophyta</taxon>
        <taxon>Tracheophyta</taxon>
        <taxon>Spermatophyta</taxon>
        <taxon>Magnoliopsida</taxon>
        <taxon>eudicotyledons</taxon>
        <taxon>Gunneridae</taxon>
        <taxon>Pentapetalae</taxon>
        <taxon>asterids</taxon>
        <taxon>campanulids</taxon>
        <taxon>Asterales</taxon>
        <taxon>Asteraceae</taxon>
        <taxon>Asteroideae</taxon>
        <taxon>Anthemideae</taxon>
        <taxon>Anthemidinae</taxon>
        <taxon>Tanacetum</taxon>
    </lineage>
</organism>
<dbReference type="EMBL" id="BQNB010011670">
    <property type="protein sequence ID" value="GJS93619.1"/>
    <property type="molecule type" value="Genomic_DNA"/>
</dbReference>
<protein>
    <submittedName>
        <fullName evidence="2">Uncharacterized protein</fullName>
    </submittedName>
</protein>
<sequence length="166" mass="18383">MGACSSCKRSKPEVAFTTIRIVHLDGYLENYEDPATVDQVINNFPKHFLCTPLQVLQNGLVPLSHDHQLKTGQIYFILPNSTLRFNDSPQDLTSLTRKLTKIAKTGQCPFKTTKRSPSSASSLPTPQATSPRPCLDSRFGNNGEDIMLNSPKSPQWIPVLDTIIEG</sequence>
<gene>
    <name evidence="2" type="ORF">Tco_0800587</name>
</gene>
<feature type="compositionally biased region" description="Polar residues" evidence="1">
    <location>
        <begin position="115"/>
        <end position="130"/>
    </location>
</feature>
<dbReference type="InterPro" id="IPR025322">
    <property type="entry name" value="PADRE_dom"/>
</dbReference>
<name>A0ABQ4ZTJ9_9ASTR</name>
<dbReference type="Proteomes" id="UP001151760">
    <property type="component" value="Unassembled WGS sequence"/>
</dbReference>
<reference evidence="2" key="2">
    <citation type="submission" date="2022-01" db="EMBL/GenBank/DDBJ databases">
        <authorList>
            <person name="Yamashiro T."/>
            <person name="Shiraishi A."/>
            <person name="Satake H."/>
            <person name="Nakayama K."/>
        </authorList>
    </citation>
    <scope>NUCLEOTIDE SEQUENCE</scope>
</reference>
<dbReference type="Pfam" id="PF14009">
    <property type="entry name" value="PADRE"/>
    <property type="match status" value="1"/>
</dbReference>
<dbReference type="PANTHER" id="PTHR33052">
    <property type="entry name" value="DUF4228 DOMAIN PROTEIN-RELATED"/>
    <property type="match status" value="1"/>
</dbReference>
<keyword evidence="3" id="KW-1185">Reference proteome</keyword>
<evidence type="ECO:0000313" key="2">
    <source>
        <dbReference type="EMBL" id="GJS93619.1"/>
    </source>
</evidence>
<evidence type="ECO:0000256" key="1">
    <source>
        <dbReference type="SAM" id="MobiDB-lite"/>
    </source>
</evidence>
<evidence type="ECO:0000313" key="3">
    <source>
        <dbReference type="Proteomes" id="UP001151760"/>
    </source>
</evidence>
<feature type="region of interest" description="Disordered" evidence="1">
    <location>
        <begin position="107"/>
        <end position="151"/>
    </location>
</feature>